<proteinExistence type="predicted"/>
<dbReference type="AlphaFoldDB" id="A0A939C8S1"/>
<organism evidence="2 3">
    <name type="scientific">Candidatus Iainarchaeum sp</name>
    <dbReference type="NCBI Taxonomy" id="3101447"/>
    <lineage>
        <taxon>Archaea</taxon>
        <taxon>Candidatus Iainarchaeota</taxon>
        <taxon>Candidatus Iainarchaeia</taxon>
        <taxon>Candidatus Iainarchaeales</taxon>
        <taxon>Candidatus Iainarchaeaceae</taxon>
        <taxon>Candidatus Iainarchaeum</taxon>
    </lineage>
</organism>
<feature type="transmembrane region" description="Helical" evidence="1">
    <location>
        <begin position="16"/>
        <end position="36"/>
    </location>
</feature>
<dbReference type="Proteomes" id="UP000809243">
    <property type="component" value="Unassembled WGS sequence"/>
</dbReference>
<sequence length="161" mass="17576">MQLYKNVFGMEFSHKSALMLAFLAVFPNVLGMIVLDTGLGFKFHLFQILIFLAAMMYGKWGGALSGAFGSVYTAIALGNPYIIIGNIMLGFFTGIFAKRAHIALAVLGAFAIQAPWLYYTDLLAGMPEPAVRGVIVALLFSNIAWAFVAGKAYKRLKKLIQ</sequence>
<evidence type="ECO:0000256" key="1">
    <source>
        <dbReference type="SAM" id="Phobius"/>
    </source>
</evidence>
<feature type="transmembrane region" description="Helical" evidence="1">
    <location>
        <begin position="43"/>
        <end position="60"/>
    </location>
</feature>
<keyword evidence="1" id="KW-1133">Transmembrane helix</keyword>
<protein>
    <submittedName>
        <fullName evidence="2">Uncharacterized protein</fullName>
    </submittedName>
</protein>
<dbReference type="EMBL" id="JAFGDB010000035">
    <property type="protein sequence ID" value="MBN2067247.1"/>
    <property type="molecule type" value="Genomic_DNA"/>
</dbReference>
<keyword evidence="1" id="KW-0812">Transmembrane</keyword>
<keyword evidence="1" id="KW-0472">Membrane</keyword>
<feature type="transmembrane region" description="Helical" evidence="1">
    <location>
        <begin position="72"/>
        <end position="93"/>
    </location>
</feature>
<gene>
    <name evidence="2" type="ORF">JW744_02155</name>
</gene>
<reference evidence="2" key="1">
    <citation type="submission" date="2021-01" db="EMBL/GenBank/DDBJ databases">
        <title>Active Sulfur Cycling in an Early Earth Analoge.</title>
        <authorList>
            <person name="Hahn C.R."/>
            <person name="Youssef N.H."/>
            <person name="Elshahed M."/>
        </authorList>
    </citation>
    <scope>NUCLEOTIDE SEQUENCE</scope>
    <source>
        <strain evidence="2">Zod_Metabat.1151</strain>
    </source>
</reference>
<evidence type="ECO:0000313" key="2">
    <source>
        <dbReference type="EMBL" id="MBN2067247.1"/>
    </source>
</evidence>
<name>A0A939C8S1_9ARCH</name>
<feature type="transmembrane region" description="Helical" evidence="1">
    <location>
        <begin position="100"/>
        <end position="118"/>
    </location>
</feature>
<feature type="transmembrane region" description="Helical" evidence="1">
    <location>
        <begin position="130"/>
        <end position="148"/>
    </location>
</feature>
<evidence type="ECO:0000313" key="3">
    <source>
        <dbReference type="Proteomes" id="UP000809243"/>
    </source>
</evidence>
<accession>A0A939C8S1</accession>
<comment type="caution">
    <text evidence="2">The sequence shown here is derived from an EMBL/GenBank/DDBJ whole genome shotgun (WGS) entry which is preliminary data.</text>
</comment>